<dbReference type="PROSITE" id="PS50005">
    <property type="entry name" value="TPR"/>
    <property type="match status" value="1"/>
</dbReference>
<dbReference type="Pfam" id="PF14858">
    <property type="entry name" value="CFAP54_N"/>
    <property type="match status" value="1"/>
</dbReference>
<feature type="repeat" description="TPR" evidence="1">
    <location>
        <begin position="1922"/>
        <end position="1955"/>
    </location>
</feature>
<evidence type="ECO:0000256" key="4">
    <source>
        <dbReference type="SAM" id="Phobius"/>
    </source>
</evidence>
<dbReference type="PANTHER" id="PTHR33487">
    <property type="entry name" value="CILIA- AND FLAGELLA-ASSOCIATED PROTEIN 54"/>
    <property type="match status" value="1"/>
</dbReference>
<dbReference type="EMBL" id="JAATIS010005064">
    <property type="protein sequence ID" value="KAG2460140.1"/>
    <property type="molecule type" value="Genomic_DNA"/>
</dbReference>
<keyword evidence="6" id="KW-1185">Reference proteome</keyword>
<feature type="coiled-coil region" evidence="2">
    <location>
        <begin position="769"/>
        <end position="796"/>
    </location>
</feature>
<dbReference type="InterPro" id="IPR019734">
    <property type="entry name" value="TPR_rpt"/>
</dbReference>
<evidence type="ECO:0000313" key="5">
    <source>
        <dbReference type="EMBL" id="KAG2460140.1"/>
    </source>
</evidence>
<dbReference type="Gene3D" id="1.20.1070.10">
    <property type="entry name" value="Rhodopsin 7-helix transmembrane proteins"/>
    <property type="match status" value="1"/>
</dbReference>
<protein>
    <submittedName>
        <fullName evidence="5">CFA54 protein</fullName>
    </submittedName>
</protein>
<feature type="region of interest" description="Disordered" evidence="3">
    <location>
        <begin position="615"/>
        <end position="643"/>
    </location>
</feature>
<keyword evidence="1" id="KW-0802">TPR repeat</keyword>
<dbReference type="SUPFAM" id="SSF81321">
    <property type="entry name" value="Family A G protein-coupled receptor-like"/>
    <property type="match status" value="1"/>
</dbReference>
<organism evidence="5 6">
    <name type="scientific">Polypterus senegalus</name>
    <name type="common">Senegal bichir</name>
    <dbReference type="NCBI Taxonomy" id="55291"/>
    <lineage>
        <taxon>Eukaryota</taxon>
        <taxon>Metazoa</taxon>
        <taxon>Chordata</taxon>
        <taxon>Craniata</taxon>
        <taxon>Vertebrata</taxon>
        <taxon>Euteleostomi</taxon>
        <taxon>Actinopterygii</taxon>
        <taxon>Polypteriformes</taxon>
        <taxon>Polypteridae</taxon>
        <taxon>Polypterus</taxon>
    </lineage>
</organism>
<keyword evidence="4" id="KW-0812">Transmembrane</keyword>
<evidence type="ECO:0000256" key="3">
    <source>
        <dbReference type="SAM" id="MobiDB-lite"/>
    </source>
</evidence>
<dbReference type="GO" id="GO:0060271">
    <property type="term" value="P:cilium assembly"/>
    <property type="evidence" value="ECO:0007669"/>
    <property type="project" value="TreeGrafter"/>
</dbReference>
<sequence length="3254" mass="365542">MEALQAIFYGKIDKKNPVIVSLDTEIKELKGYMKKVRSQEGRFRGARSLFNIFNKYKPRLPPVYFEEKLLEFGDFLYKLQMYDLAIWQTYERYLQKFGSFNLDEITDVNCFRSVFFPEGLEVKTAALTFRALHGSSICTYHLLKESDSILQNEQSINKVISILTFLRVTTEALLPIEKLCWLLYNGTLHIYVISRHLMAVGYSAKALDFLLWASMCTETSVPLLSVGYLPWRALLYTAVCQCYYDCQADLQAEVFARRALGKISELSELHGQSASQPNPKEEKIFREATIKMAVMVFKRAVCESRRKPKGLFRPRQRSVIKDMFVIPWPRTSTERLLVEMFEGSAAQFLAVIEALWDSSRRVLQTGTHEEQEVMEVTQELLWAGTAILAGGGGSGDRVGQLMNFSQPIGGVTDSKSLLQLAVSGENGVSAEAAAKLVKLTFLYEQWDTFESLSSPMISLLTSFKDPVAQKERQDLTLLLAVMPLLSSQKHFRGAPSQDKDRTGGQNYRSDDLLHLAETLYSVIYAPVPGVKPDQDIVVDIVMLLWQKCKTVFQRMQSGAADSNWHLVKMEHYCKWVQILWLINEVVSRGAIEEIDPIIVAESALRLVMELENSADNGENPTVGREDVLQNDTPDEENTTSSETSYILKKPLTEKLSAAYEILERAVDNIVKFRETATLPNATAIADTFRMKQILCQTEEEKSTCVPTSFQNLIMDLHLELLYVQYRVAVKLLLLTGESDLLEKLKKNKICKALFLMQKAALSAKQMKGSAVQSELIEEAQDLIQKAENENKKLFQLNVPINSGNQPKSEVPPAPLLVARGRSSVIFKPAPFSPAEPVSFYRIFARPVIGVNIKLRLSDCSFPGTGEEVPVSGKCWMRVEGLQSNEMYMFAVAAYNADGRIIGGSIGEATKPVLITQSLPLLNAWAYLAQAAHQTGHFKVAKKAFQVLWDYFVISPTPNVSISEEPSTYIERLKPSLSTDVLSQSSPLLLYLFWYTIFIGSDIKVHEEVLYCDSVSDNGPLIWGQVARFAECEKMLVALDLGLWLNDRNCCLQSVVQCYGLLAPLLFHKIPSISVVQILVKCLTVLQEIPAAYRQKRPILGTENLQHMVACMTLYTAKVLKIFQEFKLGLASIELGKSLLQEQVDGPPGATIPGQMQPYEIDIPGKQPEADRKGSGIKKPAGKAAPISSEEMLNELLRALEANVSKDTKTVSKELTGQEDPSILYSLIYSLPPKAAYKEVSKFKKKARYLEFMTVLLQKTFSDDQMDLVLTWGQEILLMLSRRDKVLTQSGREDEDERGGRATKKKTKYTAEVTEYQKKGKAPPRSATPAGKKQPQADKKPPQADKKKPTPDKKGPAEKSNPQAEKKKAQGKKMDKQKSDKKAMEILFTHLTPLARLWKKRRQLRFLSAGERPWRCQINSVLGMAYFTLFSRTLEQHWDVCSDRYNMLDPRLFFLYNSGTVMEQKVVISESLTSDTSSSMKSSGDRPEMKVKKRNVTSSSVTQVKQIELEKFVDTPRTQLTNEPEPASHQSTQKPLDKVNNYEILLELLEKSVLYFRKAVTLAHRGEHWLCLQSVCHAFWERYCLAGMFLEKVNYSDMFPVMTLEHLNTLMGPTLFQAAECLLDMIVCLQENNALQVIEPPGDYIVASCVGSILNEEGGSSLHFDPHLDNVNMVDLRWVFTLVLRCLEILHHQSKWERLVHLAIYFNSVTHDRYTEQVTPLLIHAQRRLLERIAAMNGPEPPQPQLLKTEGGPEEQITCRSLMGTQLRVRSAMENVIDPLTGVSPAVQITYDDGQRARSLSSVPLDVMDSLNCFRESMGKAQYYSRSLRHSRKLQLLFLSHFQQGWESPRNRSTDSNLARVEFRGVASYSPTAFPTDFAMEDFNCSAAFVSHSITPTLLPVVISSYNNTIELLEANKLDSLKAQALHELGDLYMYKGSKKAALNCWRQALDTVMNQPDFLKSWEEKADNSDHSERFLHQAGIWGCLQGALLTAKIAQPDWAYSYYMVGYGWDVLELIPGVDLFSDPYRTDIRRTVGCLSFVIHRLHSAGYNLMVQVLTELQFYSEAAKEFLGVLNGDMVPQLCGGFYAIRCSSAKKTLDTGCSLLDPENLQALDDLMEKQAYPETALVYGPRLMQQLVITKTKLLVSLAATINMIPDVSLPVHSEEDQKPPSSPTSPKTLPAEQEEPRSIPLVGRLQEIIPQMDPKKDGNALVKVKGILLMESAHALTLLLESLYTEEGVGLSQLPAAELENLVMALLQLSAIQLQQGKAALSAATALSAIRLLQSSSVFETDNSPSPKIITSALKTSDSKKEQEDCDDNILPSKLPHNVEAQERLDISMWLRARLSLIQALIVHTPGVQVQPGKQNPADCAQLLKEGIAEAKASGHVELQAELLLHNVQLNLLEGHSMEDVSPLLQEAVSLLSSRRWLSSQSSLSLAKASLQLSDFKKTKSQSANCGTTGLKHGLYAITQSLLQQQLLSLGENMDIREGGIVFYNQSPSLKNIFFHHIPLLAKATLRLGHALLPKATNFSIQDKLPVWRQAQQLLTSALELCRTGVIREIDVEGEILFFKGVLERTLTCVGEFKSLAALETLLEAIDVNKTHNQNLLMIRESYLEIALLFLHEDDEQTLTPGNKGKSKASDASIQCALLTGVQNEQDAPFEPPPMKSLPDFVVSDLLDSYHAYLSEENQVSLSFLLGSRVGPPELETQDKETEETKPAAELTWIQLIRYYKHLLKMYKSYNFSDPSCKDRVRTSMLDIGLALKISHLHQFLTENLPLYASGCCAEDAPQELQQALSQASIFRTNEIKPNPVVRRTMLQVAEKEVKSEKPINDPKTGSLVSHELCIQWYSPSVENAATMDMALHKSLHTVWRKAEVFLRPSTTPPKSGVRMSPKKSQPSTIRDPMIQWESSQLNEQGTRRSKVIDNMDQALDVLMSYPINIQPNQSTNQSASQTDLDLESAFNLIMKMEVALISIGFLANILTCANAIRRRGKVEIHLTSSLLSLIFSCFWANMFSLLLTVGSLLSPEECISKYLPSQCYSQFAFMLTLLLFPINSYLRVIRNSHFVNKLSYCIPVGCAPSIVSALTVTIVNGASGFTYIGQRNCSLDQDLRPRMERVYLPQIVFLELLSLLVFLLLYGLILRTLKLSRKMVVRHNPRAFAQQPSSVLNLADRKHLQFVKHFAATSLVLFLCRTPGILIIILKNFQHIDTLMTPLMGNHGYLHFFIISSCLNNLVYIAFDREFRTDLRNMLLCLR</sequence>
<feature type="non-terminal residue" evidence="5">
    <location>
        <position position="3254"/>
    </location>
</feature>
<feature type="non-terminal residue" evidence="5">
    <location>
        <position position="1"/>
    </location>
</feature>
<keyword evidence="2" id="KW-0175">Coiled coil</keyword>
<comment type="caution">
    <text evidence="5">The sequence shown here is derived from an EMBL/GenBank/DDBJ whole genome shotgun (WGS) entry which is preliminary data.</text>
</comment>
<feature type="transmembrane region" description="Helical" evidence="4">
    <location>
        <begin position="3118"/>
        <end position="3140"/>
    </location>
</feature>
<feature type="compositionally biased region" description="Basic and acidic residues" evidence="3">
    <location>
        <begin position="1363"/>
        <end position="1379"/>
    </location>
</feature>
<feature type="transmembrane region" description="Helical" evidence="4">
    <location>
        <begin position="3039"/>
        <end position="3057"/>
    </location>
</feature>
<evidence type="ECO:0000313" key="6">
    <source>
        <dbReference type="Proteomes" id="UP000886611"/>
    </source>
</evidence>
<feature type="transmembrane region" description="Helical" evidence="4">
    <location>
        <begin position="3220"/>
        <end position="3238"/>
    </location>
</feature>
<dbReference type="Proteomes" id="UP000886611">
    <property type="component" value="Unassembled WGS sequence"/>
</dbReference>
<feature type="region of interest" description="Disordered" evidence="3">
    <location>
        <begin position="2881"/>
        <end position="2900"/>
    </location>
</feature>
<gene>
    <name evidence="5" type="primary">Cfap54</name>
    <name evidence="5" type="ORF">GTO96_0021162</name>
</gene>
<reference evidence="5 6" key="1">
    <citation type="journal article" date="2021" name="Cell">
        <title>Tracing the genetic footprints of vertebrate landing in non-teleost ray-finned fishes.</title>
        <authorList>
            <person name="Bi X."/>
            <person name="Wang K."/>
            <person name="Yang L."/>
            <person name="Pan H."/>
            <person name="Jiang H."/>
            <person name="Wei Q."/>
            <person name="Fang M."/>
            <person name="Yu H."/>
            <person name="Zhu C."/>
            <person name="Cai Y."/>
            <person name="He Y."/>
            <person name="Gan X."/>
            <person name="Zeng H."/>
            <person name="Yu D."/>
            <person name="Zhu Y."/>
            <person name="Jiang H."/>
            <person name="Qiu Q."/>
            <person name="Yang H."/>
            <person name="Zhang Y.E."/>
            <person name="Wang W."/>
            <person name="Zhu M."/>
            <person name="He S."/>
            <person name="Zhang G."/>
        </authorList>
    </citation>
    <scope>NUCLEOTIDE SEQUENCE [LARGE SCALE GENOMIC DNA]</scope>
    <source>
        <strain evidence="5">Bchr_013</strain>
    </source>
</reference>
<evidence type="ECO:0000256" key="1">
    <source>
        <dbReference type="PROSITE-ProRule" id="PRU00339"/>
    </source>
</evidence>
<dbReference type="PANTHER" id="PTHR33487:SF1">
    <property type="entry name" value="CILIA- AND FLAGELLA-ASSOCIATED PROTEIN 54"/>
    <property type="match status" value="1"/>
</dbReference>
<feature type="transmembrane region" description="Helical" evidence="4">
    <location>
        <begin position="3181"/>
        <end position="3200"/>
    </location>
</feature>
<evidence type="ECO:0000256" key="2">
    <source>
        <dbReference type="SAM" id="Coils"/>
    </source>
</evidence>
<feature type="transmembrane region" description="Helical" evidence="4">
    <location>
        <begin position="2999"/>
        <end position="3019"/>
    </location>
</feature>
<accession>A0A8X7X201</accession>
<keyword evidence="4" id="KW-0472">Membrane</keyword>
<feature type="transmembrane region" description="Helical" evidence="4">
    <location>
        <begin position="3069"/>
        <end position="3098"/>
    </location>
</feature>
<keyword evidence="4" id="KW-1133">Transmembrane helix</keyword>
<name>A0A8X7X201_POLSE</name>
<feature type="region of interest" description="Disordered" evidence="3">
    <location>
        <begin position="1287"/>
        <end position="1379"/>
    </location>
</feature>
<dbReference type="InterPro" id="IPR027912">
    <property type="entry name" value="CFAP54"/>
</dbReference>
<feature type="compositionally biased region" description="Basic and acidic residues" evidence="3">
    <location>
        <begin position="1334"/>
        <end position="1356"/>
    </location>
</feature>
<proteinExistence type="predicted"/>
<feature type="region of interest" description="Disordered" evidence="3">
    <location>
        <begin position="1474"/>
        <end position="1494"/>
    </location>
</feature>
<feature type="region of interest" description="Disordered" evidence="3">
    <location>
        <begin position="2160"/>
        <end position="2186"/>
    </location>
</feature>
<feature type="transmembrane region" description="Helical" evidence="4">
    <location>
        <begin position="2969"/>
        <end position="2987"/>
    </location>
</feature>